<comment type="pathway">
    <text evidence="3">Amino-acid biosynthesis; L-valine biosynthesis; L-valine from pyruvate: step 4/4.</text>
</comment>
<comment type="catalytic activity">
    <reaction evidence="8">
        <text>L-valine + 2-oxoglutarate = 3-methyl-2-oxobutanoate + L-glutamate</text>
        <dbReference type="Rhea" id="RHEA:24813"/>
        <dbReference type="ChEBI" id="CHEBI:11851"/>
        <dbReference type="ChEBI" id="CHEBI:16810"/>
        <dbReference type="ChEBI" id="CHEBI:29985"/>
        <dbReference type="ChEBI" id="CHEBI:57762"/>
        <dbReference type="EC" id="2.6.1.42"/>
    </reaction>
</comment>
<dbReference type="FunFam" id="3.20.10.10:FF:000002">
    <property type="entry name" value="D-alanine aminotransferase"/>
    <property type="match status" value="1"/>
</dbReference>
<dbReference type="EC" id="2.6.1.42" evidence="6"/>
<dbReference type="EMBL" id="CP116968">
    <property type="protein sequence ID" value="WNM60668.1"/>
    <property type="molecule type" value="Genomic_DNA"/>
</dbReference>
<dbReference type="GO" id="GO:0046394">
    <property type="term" value="P:carboxylic acid biosynthetic process"/>
    <property type="evidence" value="ECO:0007669"/>
    <property type="project" value="UniProtKB-ARBA"/>
</dbReference>
<comment type="pathway">
    <text evidence="2">Amino-acid biosynthesis; L-isoleucine biosynthesis; L-isoleucine from 2-oxobutanoate: step 4/4.</text>
</comment>
<dbReference type="InterPro" id="IPR043131">
    <property type="entry name" value="BCAT-like_N"/>
</dbReference>
<dbReference type="Gene3D" id="3.20.10.10">
    <property type="entry name" value="D-amino Acid Aminotransferase, subunit A, domain 2"/>
    <property type="match status" value="1"/>
</dbReference>
<dbReference type="GO" id="GO:0004084">
    <property type="term" value="F:branched-chain-amino-acid transaminase activity"/>
    <property type="evidence" value="ECO:0007669"/>
    <property type="project" value="UniProtKB-EC"/>
</dbReference>
<dbReference type="PANTHER" id="PTHR42743:SF11">
    <property type="entry name" value="AMINODEOXYCHORISMATE LYASE"/>
    <property type="match status" value="1"/>
</dbReference>
<dbReference type="Gene3D" id="3.30.470.10">
    <property type="match status" value="1"/>
</dbReference>
<dbReference type="Pfam" id="PF01063">
    <property type="entry name" value="Aminotran_4"/>
    <property type="match status" value="1"/>
</dbReference>
<dbReference type="GO" id="GO:0008652">
    <property type="term" value="P:amino acid biosynthetic process"/>
    <property type="evidence" value="ECO:0007669"/>
    <property type="project" value="UniProtKB-ARBA"/>
</dbReference>
<evidence type="ECO:0000313" key="14">
    <source>
        <dbReference type="Proteomes" id="UP001302494"/>
    </source>
</evidence>
<evidence type="ECO:0000256" key="3">
    <source>
        <dbReference type="ARBA" id="ARBA00004931"/>
    </source>
</evidence>
<dbReference type="SUPFAM" id="SSF56752">
    <property type="entry name" value="D-aminoacid aminotransferase-like PLP-dependent enzymes"/>
    <property type="match status" value="1"/>
</dbReference>
<comment type="catalytic activity">
    <reaction evidence="10">
        <text>L-leucine + 2-oxoglutarate = 4-methyl-2-oxopentanoate + L-glutamate</text>
        <dbReference type="Rhea" id="RHEA:18321"/>
        <dbReference type="ChEBI" id="CHEBI:16810"/>
        <dbReference type="ChEBI" id="CHEBI:17865"/>
        <dbReference type="ChEBI" id="CHEBI:29985"/>
        <dbReference type="ChEBI" id="CHEBI:57427"/>
        <dbReference type="EC" id="2.6.1.42"/>
    </reaction>
</comment>
<organism evidence="13 14">
    <name type="scientific">Candidatus Nitrospira neomarina</name>
    <dbReference type="NCBI Taxonomy" id="3020899"/>
    <lineage>
        <taxon>Bacteria</taxon>
        <taxon>Pseudomonadati</taxon>
        <taxon>Nitrospirota</taxon>
        <taxon>Nitrospiria</taxon>
        <taxon>Nitrospirales</taxon>
        <taxon>Nitrospiraceae</taxon>
        <taxon>Nitrospira</taxon>
    </lineage>
</organism>
<reference evidence="13 14" key="1">
    <citation type="submission" date="2023-01" db="EMBL/GenBank/DDBJ databases">
        <title>Cultivation and genomic characterization of new, ubiquitous marine nitrite-oxidizing bacteria from the Nitrospirales.</title>
        <authorList>
            <person name="Mueller A.J."/>
            <person name="Daebeler A."/>
            <person name="Herbold C.W."/>
            <person name="Kirkegaard R.H."/>
            <person name="Daims H."/>
        </authorList>
    </citation>
    <scope>NUCLEOTIDE SEQUENCE [LARGE SCALE GENOMIC DNA]</scope>
    <source>
        <strain evidence="13 14">DK</strain>
    </source>
</reference>
<dbReference type="InterPro" id="IPR036038">
    <property type="entry name" value="Aminotransferase-like"/>
</dbReference>
<dbReference type="InterPro" id="IPR001544">
    <property type="entry name" value="Aminotrans_IV"/>
</dbReference>
<evidence type="ECO:0000256" key="2">
    <source>
        <dbReference type="ARBA" id="ARBA00004824"/>
    </source>
</evidence>
<evidence type="ECO:0000256" key="7">
    <source>
        <dbReference type="ARBA" id="ARBA00022898"/>
    </source>
</evidence>
<dbReference type="Proteomes" id="UP001302494">
    <property type="component" value="Chromosome"/>
</dbReference>
<comment type="similarity">
    <text evidence="5 11">Belongs to the class-IV pyridoxal-phosphate-dependent aminotransferase family.</text>
</comment>
<evidence type="ECO:0000256" key="1">
    <source>
        <dbReference type="ARBA" id="ARBA00001933"/>
    </source>
</evidence>
<evidence type="ECO:0000256" key="4">
    <source>
        <dbReference type="ARBA" id="ARBA00005072"/>
    </source>
</evidence>
<dbReference type="InterPro" id="IPR050571">
    <property type="entry name" value="Class-IV_PLP-Dep_Aminotrnsfr"/>
</dbReference>
<name>A0AA96GF14_9BACT</name>
<comment type="cofactor">
    <cofactor evidence="1 12">
        <name>pyridoxal 5'-phosphate</name>
        <dbReference type="ChEBI" id="CHEBI:597326"/>
    </cofactor>
</comment>
<dbReference type="PROSITE" id="PS00770">
    <property type="entry name" value="AA_TRANSFER_CLASS_4"/>
    <property type="match status" value="1"/>
</dbReference>
<evidence type="ECO:0000256" key="9">
    <source>
        <dbReference type="ARBA" id="ARBA00048798"/>
    </source>
</evidence>
<evidence type="ECO:0000256" key="10">
    <source>
        <dbReference type="ARBA" id="ARBA00049229"/>
    </source>
</evidence>
<keyword evidence="13" id="KW-0808">Transferase</keyword>
<dbReference type="KEGG" id="nneo:PQG83_12960"/>
<sequence>MWIFLNGEFVTKEQARISVFDHGFLYGDGVYETLRVYQRRIFLLERHLARLRRSCELIGLVLPIQDNAWASIMTEMLIRNGLQDAGLRVTISRGEGELGIDPGLCSSPTIVVMAKPVVSYPAHMRSQGVRLQLVSVRRNPESAQSPQIKSLSFLNNILAKQEAVQAGAFDALMLNMDGHVTECTTSNIFFVSNHRLHTPSVACGILEGITREVVMVLARELGIEVEEGAYAAEDVLQSDECFMTNTGLEIMAVSRIGTNPIGQDRSGEITMALWRAFQENLERWLGPVVTSPQEL</sequence>
<accession>A0AA96GF14</accession>
<evidence type="ECO:0000256" key="6">
    <source>
        <dbReference type="ARBA" id="ARBA00013053"/>
    </source>
</evidence>
<dbReference type="InterPro" id="IPR018300">
    <property type="entry name" value="Aminotrans_IV_CS"/>
</dbReference>
<evidence type="ECO:0000256" key="5">
    <source>
        <dbReference type="ARBA" id="ARBA00009320"/>
    </source>
</evidence>
<comment type="pathway">
    <text evidence="4">Amino-acid biosynthesis; L-leucine biosynthesis; L-leucine from 3-methyl-2-oxobutanoate: step 4/4.</text>
</comment>
<evidence type="ECO:0000256" key="12">
    <source>
        <dbReference type="RuleBase" id="RU004516"/>
    </source>
</evidence>
<dbReference type="AlphaFoldDB" id="A0AA96GF14"/>
<evidence type="ECO:0000313" key="13">
    <source>
        <dbReference type="EMBL" id="WNM60668.1"/>
    </source>
</evidence>
<evidence type="ECO:0000256" key="11">
    <source>
        <dbReference type="RuleBase" id="RU004106"/>
    </source>
</evidence>
<dbReference type="GO" id="GO:0005829">
    <property type="term" value="C:cytosol"/>
    <property type="evidence" value="ECO:0007669"/>
    <property type="project" value="TreeGrafter"/>
</dbReference>
<dbReference type="InterPro" id="IPR043132">
    <property type="entry name" value="BCAT-like_C"/>
</dbReference>
<proteinExistence type="inferred from homology"/>
<evidence type="ECO:0000256" key="8">
    <source>
        <dbReference type="ARBA" id="ARBA00048212"/>
    </source>
</evidence>
<protein>
    <recommendedName>
        <fullName evidence="6">branched-chain-amino-acid transaminase</fullName>
        <ecNumber evidence="6">2.6.1.42</ecNumber>
    </recommendedName>
</protein>
<keyword evidence="14" id="KW-1185">Reference proteome</keyword>
<dbReference type="PANTHER" id="PTHR42743">
    <property type="entry name" value="AMINO-ACID AMINOTRANSFERASE"/>
    <property type="match status" value="1"/>
</dbReference>
<dbReference type="RefSeq" id="WP_312741731.1">
    <property type="nucleotide sequence ID" value="NZ_CP116968.1"/>
</dbReference>
<comment type="catalytic activity">
    <reaction evidence="9">
        <text>L-isoleucine + 2-oxoglutarate = (S)-3-methyl-2-oxopentanoate + L-glutamate</text>
        <dbReference type="Rhea" id="RHEA:24801"/>
        <dbReference type="ChEBI" id="CHEBI:16810"/>
        <dbReference type="ChEBI" id="CHEBI:29985"/>
        <dbReference type="ChEBI" id="CHEBI:35146"/>
        <dbReference type="ChEBI" id="CHEBI:58045"/>
        <dbReference type="EC" id="2.6.1.42"/>
    </reaction>
</comment>
<keyword evidence="13" id="KW-0032">Aminotransferase</keyword>
<keyword evidence="7 12" id="KW-0663">Pyridoxal phosphate</keyword>
<gene>
    <name evidence="13" type="ORF">PQG83_12960</name>
</gene>